<dbReference type="GO" id="GO:0019948">
    <property type="term" value="F:SUMO activating enzyme activity"/>
    <property type="evidence" value="ECO:0007669"/>
    <property type="project" value="TreeGrafter"/>
</dbReference>
<dbReference type="SUPFAM" id="SSF69572">
    <property type="entry name" value="Activating enzymes of the ubiquitin-like proteins"/>
    <property type="match status" value="1"/>
</dbReference>
<evidence type="ECO:0000256" key="11">
    <source>
        <dbReference type="PROSITE-ProRule" id="PRU10132"/>
    </source>
</evidence>
<keyword evidence="6" id="KW-0547">Nucleotide-binding</keyword>
<comment type="subcellular location">
    <subcellularLocation>
        <location evidence="1">Nucleus</location>
    </subcellularLocation>
</comment>
<evidence type="ECO:0000256" key="3">
    <source>
        <dbReference type="ARBA" id="ARBA00005673"/>
    </source>
</evidence>
<evidence type="ECO:0000256" key="12">
    <source>
        <dbReference type="SAM" id="MobiDB-lite"/>
    </source>
</evidence>
<evidence type="ECO:0000259" key="14">
    <source>
        <dbReference type="Pfam" id="PF14732"/>
    </source>
</evidence>
<dbReference type="InterPro" id="IPR023318">
    <property type="entry name" value="Ub_act_enz_dom_a_sf"/>
</dbReference>
<feature type="compositionally biased region" description="Polar residues" evidence="12">
    <location>
        <begin position="702"/>
        <end position="721"/>
    </location>
</feature>
<evidence type="ECO:0000256" key="5">
    <source>
        <dbReference type="ARBA" id="ARBA00022723"/>
    </source>
</evidence>
<dbReference type="GO" id="GO:0005524">
    <property type="term" value="F:ATP binding"/>
    <property type="evidence" value="ECO:0007669"/>
    <property type="project" value="UniProtKB-KW"/>
</dbReference>
<dbReference type="OrthoDB" id="10255449at2759"/>
<evidence type="ECO:0000256" key="2">
    <source>
        <dbReference type="ARBA" id="ARBA00004718"/>
    </source>
</evidence>
<dbReference type="PANTHER" id="PTHR10953:SF5">
    <property type="entry name" value="SUMO-ACTIVATING ENZYME SUBUNIT 2"/>
    <property type="match status" value="1"/>
</dbReference>
<protein>
    <submittedName>
        <fullName evidence="15">SUMO-activating enzyme subunit 2</fullName>
    </submittedName>
</protein>
<dbReference type="FunFam" id="3.40.50.720:FF:000618">
    <property type="entry name" value="SUMO-activating enzyme subunit 2"/>
    <property type="match status" value="1"/>
</dbReference>
<proteinExistence type="inferred from homology"/>
<dbReference type="AlphaFoldDB" id="A0A3M7PZ20"/>
<dbReference type="FunFam" id="3.40.50.720:FF:000864">
    <property type="entry name" value="SUMO-activating enzyme subunit"/>
    <property type="match status" value="1"/>
</dbReference>
<dbReference type="InterPro" id="IPR028077">
    <property type="entry name" value="UAE_UbL_dom"/>
</dbReference>
<dbReference type="Gene3D" id="1.10.10.520">
    <property type="entry name" value="Ubiquitin activating enzymes (Uba3). Chain: B, domain 2"/>
    <property type="match status" value="1"/>
</dbReference>
<feature type="region of interest" description="Disordered" evidence="12">
    <location>
        <begin position="576"/>
        <end position="629"/>
    </location>
</feature>
<gene>
    <name evidence="15" type="ORF">BpHYR1_038616</name>
</gene>
<dbReference type="GO" id="GO:0005737">
    <property type="term" value="C:cytoplasm"/>
    <property type="evidence" value="ECO:0007669"/>
    <property type="project" value="TreeGrafter"/>
</dbReference>
<feature type="active site" description="Glycyl thioester intermediate" evidence="11">
    <location>
        <position position="161"/>
    </location>
</feature>
<feature type="region of interest" description="Disordered" evidence="12">
    <location>
        <begin position="656"/>
        <end position="721"/>
    </location>
</feature>
<evidence type="ECO:0000256" key="7">
    <source>
        <dbReference type="ARBA" id="ARBA00022786"/>
    </source>
</evidence>
<dbReference type="GO" id="GO:0016925">
    <property type="term" value="P:protein sumoylation"/>
    <property type="evidence" value="ECO:0007669"/>
    <property type="project" value="UniProtKB-UniPathway"/>
</dbReference>
<evidence type="ECO:0000313" key="16">
    <source>
        <dbReference type="Proteomes" id="UP000276133"/>
    </source>
</evidence>
<comment type="similarity">
    <text evidence="3">Belongs to the ubiquitin-activating E1 family.</text>
</comment>
<keyword evidence="5" id="KW-0479">Metal-binding</keyword>
<evidence type="ECO:0000256" key="10">
    <source>
        <dbReference type="ARBA" id="ARBA00023242"/>
    </source>
</evidence>
<keyword evidence="8" id="KW-0862">Zinc</keyword>
<dbReference type="GO" id="GO:0016740">
    <property type="term" value="F:transferase activity"/>
    <property type="evidence" value="ECO:0007669"/>
    <property type="project" value="UniProtKB-KW"/>
</dbReference>
<evidence type="ECO:0000256" key="1">
    <source>
        <dbReference type="ARBA" id="ARBA00004123"/>
    </source>
</evidence>
<dbReference type="FunFam" id="3.50.50.80:FF:000002">
    <property type="entry name" value="SUMO-activating enzyme subunit 2"/>
    <property type="match status" value="1"/>
</dbReference>
<feature type="compositionally biased region" description="Polar residues" evidence="12">
    <location>
        <begin position="607"/>
        <end position="617"/>
    </location>
</feature>
<feature type="compositionally biased region" description="Acidic residues" evidence="12">
    <location>
        <begin position="677"/>
        <end position="699"/>
    </location>
</feature>
<dbReference type="PROSITE" id="PS51257">
    <property type="entry name" value="PROKAR_LIPOPROTEIN"/>
    <property type="match status" value="1"/>
</dbReference>
<dbReference type="Proteomes" id="UP000276133">
    <property type="component" value="Unassembled WGS sequence"/>
</dbReference>
<dbReference type="InterPro" id="IPR000594">
    <property type="entry name" value="ThiF_NAD_FAD-bd"/>
</dbReference>
<dbReference type="Gene3D" id="3.10.290.20">
    <property type="entry name" value="Ubiquitin-like 2 activating enzyme e1b. Chain: B, domain 3"/>
    <property type="match status" value="1"/>
</dbReference>
<evidence type="ECO:0000256" key="8">
    <source>
        <dbReference type="ARBA" id="ARBA00022833"/>
    </source>
</evidence>
<dbReference type="Pfam" id="PF14732">
    <property type="entry name" value="UAE_UbL"/>
    <property type="match status" value="1"/>
</dbReference>
<comment type="caution">
    <text evidence="15">The sequence shown here is derived from an EMBL/GenBank/DDBJ whole genome shotgun (WGS) entry which is preliminary data.</text>
</comment>
<name>A0A3M7PZ20_BRAPC</name>
<dbReference type="InterPro" id="IPR033127">
    <property type="entry name" value="UBQ-activ_enz_E1_Cys_AS"/>
</dbReference>
<organism evidence="15 16">
    <name type="scientific">Brachionus plicatilis</name>
    <name type="common">Marine rotifer</name>
    <name type="synonym">Brachionus muelleri</name>
    <dbReference type="NCBI Taxonomy" id="10195"/>
    <lineage>
        <taxon>Eukaryota</taxon>
        <taxon>Metazoa</taxon>
        <taxon>Spiralia</taxon>
        <taxon>Gnathifera</taxon>
        <taxon>Rotifera</taxon>
        <taxon>Eurotatoria</taxon>
        <taxon>Monogononta</taxon>
        <taxon>Pseudotrocha</taxon>
        <taxon>Ploima</taxon>
        <taxon>Brachionidae</taxon>
        <taxon>Brachionus</taxon>
    </lineage>
</organism>
<reference evidence="15 16" key="1">
    <citation type="journal article" date="2018" name="Sci. Rep.">
        <title>Genomic signatures of local adaptation to the degree of environmental predictability in rotifers.</title>
        <authorList>
            <person name="Franch-Gras L."/>
            <person name="Hahn C."/>
            <person name="Garcia-Roger E.M."/>
            <person name="Carmona M.J."/>
            <person name="Serra M."/>
            <person name="Gomez A."/>
        </authorList>
    </citation>
    <scope>NUCLEOTIDE SEQUENCE [LARGE SCALE GENOMIC DNA]</scope>
    <source>
        <strain evidence="15">HYR1</strain>
    </source>
</reference>
<dbReference type="CDD" id="cd01489">
    <property type="entry name" value="Uba2_SUMO"/>
    <property type="match status" value="1"/>
</dbReference>
<dbReference type="UniPathway" id="UPA00886"/>
<dbReference type="STRING" id="10195.A0A3M7PZ20"/>
<dbReference type="InterPro" id="IPR035985">
    <property type="entry name" value="Ubiquitin-activating_enz"/>
</dbReference>
<evidence type="ECO:0000313" key="15">
    <source>
        <dbReference type="EMBL" id="RNA04397.1"/>
    </source>
</evidence>
<evidence type="ECO:0000259" key="13">
    <source>
        <dbReference type="Pfam" id="PF00899"/>
    </source>
</evidence>
<dbReference type="GO" id="GO:0031510">
    <property type="term" value="C:SUMO activating enzyme complex"/>
    <property type="evidence" value="ECO:0007669"/>
    <property type="project" value="TreeGrafter"/>
</dbReference>
<keyword evidence="9" id="KW-0067">ATP-binding</keyword>
<sequence length="749" mass="84685">MDLSSHRLLVVGAGGIGCELLKNLILTGFTDIQVIDLDTIELSNLNRQFLFQKCHVGKPKALTARESVLKYNPNANITAYHDSIMNQKYNVDYFKQFSIVLNALDNKAARSHVNRLCLAADVPLIESGSAGYLGQVTLIKKNTTECYDCLPKPPQKTFPGCTIRNTPSEPIHCIVWAKHLFNQLFGAEDPDEAVSPDGEDPENMANAGQNSVEKTEVVRVSTRQWAKETKYNPVKLFNKLFNDDVKYLLSMSKLWEKRKPPTPLDWSECINNSSIPLREDQNSQENSKMTSLRIWSMNECCKIFEDSINKLYQRLTNAGDDGILCWDKDDEDALNFVASAANLRCVVFSIVVKSKFEIKSLAGNIIPAIATTNAIVAGLIVLEALKVLENKTEECKTVYLRDRPIQNKMIVPGQLVKPNPKCYVCAVKPEILVKINLNTFTVKQFETKILKQELNMVQPDVEIDDGTGRIIISSEEGETDANNEKTLSTFGLTDQSRLKCDDFFQDYELKIILYHSENLDSTKEYEFISDSQAIKDIQINVEKENLKQRQLEEERKSKPVEEDIVIESVKSSEEKKRSYEKAFLDENVPSQEETSSKKLKPEESEDLTSTSVNNASDVISDEDEVKNNQQCENDVLLEEVEEIMIEDDSKQVAENLNGQNGHKTMPKENKDSNGSGGEDDDDVIECSSEDDVIEINDDDSQSRQTVSSNYYQNGNTNPSTVDKQTINEIKFFQHLNFESFQIFELLQIN</sequence>
<dbReference type="InterPro" id="IPR045886">
    <property type="entry name" value="ThiF/MoeB/HesA"/>
</dbReference>
<evidence type="ECO:0000256" key="6">
    <source>
        <dbReference type="ARBA" id="ARBA00022741"/>
    </source>
</evidence>
<comment type="pathway">
    <text evidence="2">Protein modification; protein sumoylation.</text>
</comment>
<dbReference type="Pfam" id="PF00899">
    <property type="entry name" value="ThiF"/>
    <property type="match status" value="1"/>
</dbReference>
<evidence type="ECO:0000256" key="4">
    <source>
        <dbReference type="ARBA" id="ARBA00022679"/>
    </source>
</evidence>
<feature type="region of interest" description="Disordered" evidence="12">
    <location>
        <begin position="189"/>
        <end position="213"/>
    </location>
</feature>
<dbReference type="Gene3D" id="3.50.50.80">
    <property type="entry name" value="Ubiquitin-activating enzyme E1, inactive adenylation domain, subdomain 1"/>
    <property type="match status" value="1"/>
</dbReference>
<dbReference type="EMBL" id="REGN01008120">
    <property type="protein sequence ID" value="RNA04397.1"/>
    <property type="molecule type" value="Genomic_DNA"/>
</dbReference>
<keyword evidence="4" id="KW-0808">Transferase</keyword>
<feature type="domain" description="Ubiquitin/SUMO-activating enzyme ubiquitin-like" evidence="14">
    <location>
        <begin position="433"/>
        <end position="519"/>
    </location>
</feature>
<keyword evidence="7" id="KW-0833">Ubl conjugation pathway</keyword>
<dbReference type="PROSITE" id="PS00865">
    <property type="entry name" value="UBIQUITIN_ACTIVAT_2"/>
    <property type="match status" value="1"/>
</dbReference>
<dbReference type="InterPro" id="IPR042449">
    <property type="entry name" value="Ub-E1_IAD_1"/>
</dbReference>
<dbReference type="GO" id="GO:0046872">
    <property type="term" value="F:metal ion binding"/>
    <property type="evidence" value="ECO:0007669"/>
    <property type="project" value="UniProtKB-KW"/>
</dbReference>
<dbReference type="PANTHER" id="PTHR10953">
    <property type="entry name" value="UBIQUITIN-ACTIVATING ENZYME E1"/>
    <property type="match status" value="1"/>
</dbReference>
<keyword evidence="10" id="KW-0539">Nucleus</keyword>
<keyword evidence="16" id="KW-1185">Reference proteome</keyword>
<feature type="compositionally biased region" description="Acidic residues" evidence="12">
    <location>
        <begin position="189"/>
        <end position="202"/>
    </location>
</feature>
<evidence type="ECO:0000256" key="9">
    <source>
        <dbReference type="ARBA" id="ARBA00022840"/>
    </source>
</evidence>
<feature type="domain" description="THIF-type NAD/FAD binding fold" evidence="13">
    <location>
        <begin position="2"/>
        <end position="407"/>
    </location>
</feature>
<accession>A0A3M7PZ20</accession>